<evidence type="ECO:0000256" key="1">
    <source>
        <dbReference type="SAM" id="SignalP"/>
    </source>
</evidence>
<dbReference type="AlphaFoldDB" id="A0A139SXX3"/>
<protein>
    <recommendedName>
        <fullName evidence="4">Nickel ABC transporter substrate-binding protein</fullName>
    </recommendedName>
</protein>
<keyword evidence="3" id="KW-1185">Reference proteome</keyword>
<evidence type="ECO:0008006" key="4">
    <source>
        <dbReference type="Google" id="ProtNLM"/>
    </source>
</evidence>
<name>A0A139SXX3_9GAMM</name>
<dbReference type="Pfam" id="PF10670">
    <property type="entry name" value="DUF4198"/>
    <property type="match status" value="1"/>
</dbReference>
<dbReference type="InterPro" id="IPR019613">
    <property type="entry name" value="DUF4198"/>
</dbReference>
<comment type="caution">
    <text evidence="2">The sequence shown here is derived from an EMBL/GenBank/DDBJ whole genome shotgun (WGS) entry which is preliminary data.</text>
</comment>
<evidence type="ECO:0000313" key="3">
    <source>
        <dbReference type="Proteomes" id="UP000072660"/>
    </source>
</evidence>
<feature type="chain" id="PRO_5007299542" description="Nickel ABC transporter substrate-binding protein" evidence="1">
    <location>
        <begin position="25"/>
        <end position="240"/>
    </location>
</feature>
<feature type="signal peptide" evidence="1">
    <location>
        <begin position="1"/>
        <end position="24"/>
    </location>
</feature>
<sequence length="240" mass="25966">MRITNLPTTLLLAASLLTASYASAHGIWLEERRGSLEVVYGHGSDDAYPTSKFHGAWGFDKNGKKVTVQTIPLETHVRLLPKGDAAVIASSLDNGYYTQKADKTWVNKGRSEVADAISSGNYWKYNLAVLQKGAKIPSNLSELRLAVIPETDPTVLKAGDTLPVRVLLDGKPLAGVKITEDYRNMDHVASFETDKDGRAEVVVRNGALNVIAASYTLKLEGHPDADKIGMESTLSFVAAN</sequence>
<organism evidence="2 3">
    <name type="scientific">Ventosimonas gracilis</name>
    <dbReference type="NCBI Taxonomy" id="1680762"/>
    <lineage>
        <taxon>Bacteria</taxon>
        <taxon>Pseudomonadati</taxon>
        <taxon>Pseudomonadota</taxon>
        <taxon>Gammaproteobacteria</taxon>
        <taxon>Pseudomonadales</taxon>
        <taxon>Ventosimonadaceae</taxon>
        <taxon>Ventosimonas</taxon>
    </lineage>
</organism>
<keyword evidence="1" id="KW-0732">Signal</keyword>
<reference evidence="2 3" key="1">
    <citation type="submission" date="2016-02" db="EMBL/GenBank/DDBJ databases">
        <authorList>
            <person name="Wen L."/>
            <person name="He K."/>
            <person name="Yang H."/>
        </authorList>
    </citation>
    <scope>NUCLEOTIDE SEQUENCE [LARGE SCALE GENOMIC DNA]</scope>
    <source>
        <strain evidence="2 3">CV58</strain>
    </source>
</reference>
<evidence type="ECO:0000313" key="2">
    <source>
        <dbReference type="EMBL" id="KXU39443.1"/>
    </source>
</evidence>
<accession>A0A139SXX3</accession>
<dbReference type="EMBL" id="LSZO01000005">
    <property type="protein sequence ID" value="KXU39443.1"/>
    <property type="molecule type" value="Genomic_DNA"/>
</dbReference>
<dbReference type="RefSeq" id="WP_068386420.1">
    <property type="nucleotide sequence ID" value="NZ_LSZO01000005.1"/>
</dbReference>
<dbReference type="OrthoDB" id="5368503at2"/>
<gene>
    <name evidence="2" type="ORF">AXE65_08485</name>
</gene>
<dbReference type="Proteomes" id="UP000072660">
    <property type="component" value="Unassembled WGS sequence"/>
</dbReference>
<proteinExistence type="predicted"/>